<name>B6YQW3_AZOPC</name>
<dbReference type="HAMAP" id="MF_01808">
    <property type="entry name" value="Recomb_XerC_XerD"/>
    <property type="match status" value="1"/>
</dbReference>
<evidence type="ECO:0000256" key="2">
    <source>
        <dbReference type="ARBA" id="ARBA00010450"/>
    </source>
</evidence>
<feature type="active site" evidence="10">
    <location>
        <position position="242"/>
    </location>
</feature>
<dbReference type="SUPFAM" id="SSF56349">
    <property type="entry name" value="DNA breaking-rejoining enzymes"/>
    <property type="match status" value="1"/>
</dbReference>
<dbReference type="Gene3D" id="1.10.150.130">
    <property type="match status" value="1"/>
</dbReference>
<dbReference type="Proteomes" id="UP000000723">
    <property type="component" value="Chromosome"/>
</dbReference>
<dbReference type="InterPro" id="IPR050090">
    <property type="entry name" value="Tyrosine_recombinase_XerCD"/>
</dbReference>
<comment type="subunit">
    <text evidence="10">Forms a cyclic heterotetrameric complex composed of two molecules of XerC and two molecules of XerD.</text>
</comment>
<evidence type="ECO:0000256" key="9">
    <source>
        <dbReference type="ARBA" id="ARBA00023306"/>
    </source>
</evidence>
<protein>
    <recommendedName>
        <fullName evidence="10">Tyrosine recombinase XerC</fullName>
    </recommendedName>
</protein>
<feature type="active site" description="O-(3'-phospho-DNA)-tyrosine intermediate" evidence="10">
    <location>
        <position position="277"/>
    </location>
</feature>
<keyword evidence="6 10" id="KW-0229">DNA integration</keyword>
<feature type="active site" evidence="10">
    <location>
        <position position="245"/>
    </location>
</feature>
<dbReference type="InterPro" id="IPR011932">
    <property type="entry name" value="Recomb_XerD"/>
</dbReference>
<dbReference type="GO" id="GO:0005737">
    <property type="term" value="C:cytoplasm"/>
    <property type="evidence" value="ECO:0007669"/>
    <property type="project" value="UniProtKB-SubCell"/>
</dbReference>
<dbReference type="CDD" id="cd00798">
    <property type="entry name" value="INT_XerDC_C"/>
    <property type="match status" value="1"/>
</dbReference>
<reference evidence="14" key="1">
    <citation type="journal article" date="2008" name="Science">
        <title>Genome of an endosymbiont coupling N2 fixation to cellulolysis within RT protist cells in termite gut.</title>
        <authorList>
            <person name="Hongoh Y."/>
            <person name="Sharma V.K."/>
            <person name="Prakash T."/>
            <person name="Noda S."/>
            <person name="Toh H."/>
            <person name="Taylor T.D."/>
            <person name="Kudo T."/>
            <person name="Sakaki Y."/>
            <person name="Toyoda A."/>
            <person name="Hattori M."/>
            <person name="Ohkuma M."/>
        </authorList>
    </citation>
    <scope>NUCLEOTIDE SEQUENCE [LARGE SCALE GENOMIC DNA]</scope>
</reference>
<keyword evidence="14" id="KW-1185">Reference proteome</keyword>
<dbReference type="Pfam" id="PF02899">
    <property type="entry name" value="Phage_int_SAM_1"/>
    <property type="match status" value="1"/>
</dbReference>
<comment type="similarity">
    <text evidence="10">Belongs to the 'phage' integrase family. XerC subfamily.</text>
</comment>
<dbReference type="InterPro" id="IPR013762">
    <property type="entry name" value="Integrase-like_cat_sf"/>
</dbReference>
<dbReference type="RefSeq" id="WP_012573346.1">
    <property type="nucleotide sequence ID" value="NC_011565.1"/>
</dbReference>
<dbReference type="OrthoDB" id="9801717at2"/>
<evidence type="ECO:0000256" key="7">
    <source>
        <dbReference type="ARBA" id="ARBA00023125"/>
    </source>
</evidence>
<dbReference type="Pfam" id="PF00589">
    <property type="entry name" value="Phage_integrase"/>
    <property type="match status" value="1"/>
</dbReference>
<keyword evidence="3 10" id="KW-0963">Cytoplasm</keyword>
<dbReference type="InterPro" id="IPR011010">
    <property type="entry name" value="DNA_brk_join_enz"/>
</dbReference>
<dbReference type="eggNOG" id="COG4974">
    <property type="taxonomic scope" value="Bacteria"/>
</dbReference>
<comment type="similarity">
    <text evidence="2">Belongs to the 'phage' integrase family. XerD subfamily.</text>
</comment>
<evidence type="ECO:0000259" key="11">
    <source>
        <dbReference type="PROSITE" id="PS51898"/>
    </source>
</evidence>
<dbReference type="GO" id="GO:0003677">
    <property type="term" value="F:DNA binding"/>
    <property type="evidence" value="ECO:0007669"/>
    <property type="project" value="UniProtKB-UniRule"/>
</dbReference>
<proteinExistence type="inferred from homology"/>
<feature type="active site" evidence="10">
    <location>
        <position position="268"/>
    </location>
</feature>
<dbReference type="PROSITE" id="PS51898">
    <property type="entry name" value="TYR_RECOMBINASE"/>
    <property type="match status" value="1"/>
</dbReference>
<evidence type="ECO:0000256" key="4">
    <source>
        <dbReference type="ARBA" id="ARBA00022618"/>
    </source>
</evidence>
<dbReference type="PROSITE" id="PS51900">
    <property type="entry name" value="CB"/>
    <property type="match status" value="1"/>
</dbReference>
<sequence length="299" mass="34429">MDNSSLIKSYRMYLLLEKALSHNSVNAYMSDLEKLLKYLDSIGKDLLNVELSDLQKMFTTLCEMGIHPRSQARIISGIKSFYYFLELEDQITNNPTEYLESPKVGRKLPEFLTVNEINSIIATIDLSKPNGQRNRAIIETLYSCGLRISELVKLSFSDFFPDEGFLKINGKGNKQRIVPISNSAIKEIQLYLIDRQRSSIEKEFENIIFLNRRGTRLSRVMVFYLVKGCTVQAGIKKNVSPHTFRHSFATHLLEGGANLRAIQAMLGHENITTTEIYTHLEIHFLRSEIIEHHPRNRFL</sequence>
<evidence type="ECO:0000313" key="13">
    <source>
        <dbReference type="EMBL" id="BAG83585.1"/>
    </source>
</evidence>
<dbReference type="NCBIfam" id="NF001399">
    <property type="entry name" value="PRK00283.1"/>
    <property type="match status" value="1"/>
</dbReference>
<evidence type="ECO:0000256" key="8">
    <source>
        <dbReference type="ARBA" id="ARBA00023172"/>
    </source>
</evidence>
<keyword evidence="5 10" id="KW-0159">Chromosome partition</keyword>
<dbReference type="InterPro" id="IPR010998">
    <property type="entry name" value="Integrase_recombinase_N"/>
</dbReference>
<dbReference type="InterPro" id="IPR004107">
    <property type="entry name" value="Integrase_SAM-like_N"/>
</dbReference>
<dbReference type="InterPro" id="IPR044068">
    <property type="entry name" value="CB"/>
</dbReference>
<dbReference type="GO" id="GO:0051301">
    <property type="term" value="P:cell division"/>
    <property type="evidence" value="ECO:0007669"/>
    <property type="project" value="UniProtKB-KW"/>
</dbReference>
<feature type="active site" evidence="10">
    <location>
        <position position="171"/>
    </location>
</feature>
<feature type="active site" evidence="10">
    <location>
        <position position="147"/>
    </location>
</feature>
<dbReference type="AlphaFoldDB" id="B6YQW3"/>
<gene>
    <name evidence="10" type="primary">xerC</name>
    <name evidence="13" type="ordered locus">CFPG_322</name>
</gene>
<dbReference type="GO" id="GO:0009037">
    <property type="term" value="F:tyrosine-based site-specific recombinase activity"/>
    <property type="evidence" value="ECO:0007669"/>
    <property type="project" value="UniProtKB-UniRule"/>
</dbReference>
<comment type="function">
    <text evidence="10">Site-specific tyrosine recombinase, which acts by catalyzing the cutting and rejoining of the recombining DNA molecules. The XerC-XerD complex is essential to convert dimers of the bacterial chromosome into monomers to permit their segregation at cell division. It also contributes to the segregational stability of plasmids.</text>
</comment>
<keyword evidence="8 10" id="KW-0233">DNA recombination</keyword>
<evidence type="ECO:0000313" key="14">
    <source>
        <dbReference type="Proteomes" id="UP000000723"/>
    </source>
</evidence>
<organism evidence="13 14">
    <name type="scientific">Azobacteroides pseudotrichonymphae genomovar. CFP2</name>
    <dbReference type="NCBI Taxonomy" id="511995"/>
    <lineage>
        <taxon>Bacteria</taxon>
        <taxon>Pseudomonadati</taxon>
        <taxon>Bacteroidota</taxon>
        <taxon>Bacteroidia</taxon>
        <taxon>Bacteroidales</taxon>
        <taxon>Candidatus Azobacteroides</taxon>
    </lineage>
</organism>
<dbReference type="STRING" id="511995.CFPG_322"/>
<evidence type="ECO:0000259" key="12">
    <source>
        <dbReference type="PROSITE" id="PS51900"/>
    </source>
</evidence>
<dbReference type="PANTHER" id="PTHR30349">
    <property type="entry name" value="PHAGE INTEGRASE-RELATED"/>
    <property type="match status" value="1"/>
</dbReference>
<dbReference type="InterPro" id="IPR002104">
    <property type="entry name" value="Integrase_catalytic"/>
</dbReference>
<keyword evidence="9 10" id="KW-0131">Cell cycle</keyword>
<dbReference type="EMBL" id="AP010656">
    <property type="protein sequence ID" value="BAG83585.1"/>
    <property type="molecule type" value="Genomic_DNA"/>
</dbReference>
<dbReference type="Gene3D" id="1.10.443.10">
    <property type="entry name" value="Intergrase catalytic core"/>
    <property type="match status" value="1"/>
</dbReference>
<keyword evidence="4 10" id="KW-0132">Cell division</keyword>
<evidence type="ECO:0000256" key="3">
    <source>
        <dbReference type="ARBA" id="ARBA00022490"/>
    </source>
</evidence>
<feature type="domain" description="Core-binding (CB)" evidence="12">
    <location>
        <begin position="1"/>
        <end position="86"/>
    </location>
</feature>
<dbReference type="KEGG" id="aps:CFPG_322"/>
<evidence type="ECO:0000256" key="5">
    <source>
        <dbReference type="ARBA" id="ARBA00022829"/>
    </source>
</evidence>
<dbReference type="InterPro" id="IPR023009">
    <property type="entry name" value="Tyrosine_recombinase_XerC/XerD"/>
</dbReference>
<dbReference type="GO" id="GO:0007059">
    <property type="term" value="P:chromosome segregation"/>
    <property type="evidence" value="ECO:0007669"/>
    <property type="project" value="UniProtKB-UniRule"/>
</dbReference>
<dbReference type="NCBIfam" id="TIGR02225">
    <property type="entry name" value="recomb_XerD"/>
    <property type="match status" value="1"/>
</dbReference>
<dbReference type="GO" id="GO:0006313">
    <property type="term" value="P:DNA transposition"/>
    <property type="evidence" value="ECO:0007669"/>
    <property type="project" value="UniProtKB-UniRule"/>
</dbReference>
<dbReference type="PANTHER" id="PTHR30349:SF81">
    <property type="entry name" value="TYROSINE RECOMBINASE XERC"/>
    <property type="match status" value="1"/>
</dbReference>
<evidence type="ECO:0000256" key="6">
    <source>
        <dbReference type="ARBA" id="ARBA00022908"/>
    </source>
</evidence>
<keyword evidence="7 10" id="KW-0238">DNA-binding</keyword>
<evidence type="ECO:0000256" key="10">
    <source>
        <dbReference type="HAMAP-Rule" id="MF_01808"/>
    </source>
</evidence>
<comment type="subcellular location">
    <subcellularLocation>
        <location evidence="1 10">Cytoplasm</location>
    </subcellularLocation>
</comment>
<accession>B6YQW3</accession>
<evidence type="ECO:0000256" key="1">
    <source>
        <dbReference type="ARBA" id="ARBA00004496"/>
    </source>
</evidence>
<feature type="domain" description="Tyr recombinase" evidence="11">
    <location>
        <begin position="107"/>
        <end position="290"/>
    </location>
</feature>
<dbReference type="HOGENOM" id="CLU_027562_9_6_10"/>